<evidence type="ECO:0000256" key="4">
    <source>
        <dbReference type="RuleBase" id="RU362057"/>
    </source>
</evidence>
<organism evidence="5">
    <name type="scientific">Marchantia emarginata</name>
    <dbReference type="NCBI Taxonomy" id="179062"/>
    <lineage>
        <taxon>Eukaryota</taxon>
        <taxon>Viridiplantae</taxon>
        <taxon>Streptophyta</taxon>
        <taxon>Embryophyta</taxon>
        <taxon>Marchantiophyta</taxon>
        <taxon>Marchantiopsida</taxon>
        <taxon>Marchantiidae</taxon>
        <taxon>Marchantiales</taxon>
        <taxon>Marchantiaceae</taxon>
        <taxon>Marchantia</taxon>
    </lineage>
</organism>
<protein>
    <recommendedName>
        <fullName evidence="4">Glycosyltransferase</fullName>
        <ecNumber evidence="4">2.4.1.-</ecNumber>
    </recommendedName>
</protein>
<dbReference type="EC" id="2.4.1.-" evidence="4"/>
<dbReference type="Pfam" id="PF00201">
    <property type="entry name" value="UDPGT"/>
    <property type="match status" value="1"/>
</dbReference>
<evidence type="ECO:0000256" key="3">
    <source>
        <dbReference type="RuleBase" id="RU003718"/>
    </source>
</evidence>
<accession>A0A8F9RTW1</accession>
<reference evidence="5" key="1">
    <citation type="submission" date="2020-12" db="EMBL/GenBank/DDBJ databases">
        <authorList>
            <person name="Chen S."/>
            <person name="Li J."/>
            <person name="Zhang F."/>
            <person name="Xiao B."/>
            <person name="Hu J."/>
            <person name="Cui Y."/>
            <person name="Hofreiter M."/>
            <person name="Hou X."/>
            <person name="Sheng G."/>
            <person name="Lai X."/>
            <person name="Yuan J."/>
        </authorList>
    </citation>
    <scope>NUCLEOTIDE SEQUENCE</scope>
</reference>
<evidence type="ECO:0000256" key="2">
    <source>
        <dbReference type="ARBA" id="ARBA00022679"/>
    </source>
</evidence>
<dbReference type="SUPFAM" id="SSF53756">
    <property type="entry name" value="UDP-Glycosyltransferase/glycogen phosphorylase"/>
    <property type="match status" value="1"/>
</dbReference>
<dbReference type="EMBL" id="MW392737">
    <property type="protein sequence ID" value="QYK20664.1"/>
    <property type="molecule type" value="mRNA"/>
</dbReference>
<sequence>MEGEVAGLRISTDDLKNIQTKHVHLLVIPLCIKAISHVSACFLLAVKLAKQGITVTFLTVEDTLSYIHSQRSPEELQSLGIRLAIVEYDESLLLQHPEWSPPVRLSWVLERAVQPYFKKFALDRASGVADQPTCIMADFFCYWAQTRAEELNLPNYVFYPSGANLARLHAAFPTLVSEGKVEVSADDKVIVTNAIVSVPGLPPLPSGELPKSLRQGPVSEALNLAHELVKATGIIINTFYEFEYTAIEPFMAACDSKMKVPKLFPIGPLASAQTVTVPTGRQTEECMEWLDSQPASSVIYICFGSKSNWTAQIVHELALALEASNYRFLWVLNQKGFDFTSLAEVLPAQFQARVGERGRIATFWVPQVKVLLHRAVSCFMSHCGWNSIMESVTSGVPMLCWPRQAEQHLNCRHIVDMVQAGVQIIVGDDGAAKQQEIERALSIMMDEEDGKSIRKRMQDLKMKAAAAAAPGGSSSLAFQDLVEDMNCT</sequence>
<evidence type="ECO:0000313" key="5">
    <source>
        <dbReference type="EMBL" id="QYK20664.1"/>
    </source>
</evidence>
<dbReference type="AlphaFoldDB" id="A0A8F9RTW1"/>
<keyword evidence="2 3" id="KW-0808">Transferase</keyword>
<dbReference type="InterPro" id="IPR002213">
    <property type="entry name" value="UDP_glucos_trans"/>
</dbReference>
<dbReference type="PROSITE" id="PS00375">
    <property type="entry name" value="UDPGT"/>
    <property type="match status" value="1"/>
</dbReference>
<keyword evidence="3" id="KW-0328">Glycosyltransferase</keyword>
<dbReference type="InterPro" id="IPR035595">
    <property type="entry name" value="UDP_glycos_trans_CS"/>
</dbReference>
<reference evidence="5" key="2">
    <citation type="journal article" date="2021" name="Plant Physiol. Biochem.">
        <title>Cloning and functional characterization of three flavonoid O-glucosyltransferase genes from the liverworts Marchantia emarginata and Marchantia paleacea.</title>
        <authorList>
            <person name="Yuan J.C."/>
            <person name="Xiong R.L."/>
            <person name="Zhu T.T."/>
            <person name="Ni R."/>
            <person name="Fu J."/>
            <person name="Lou H.X."/>
            <person name="Cheng A.X."/>
        </authorList>
    </citation>
    <scope>NUCLEOTIDE SEQUENCE</scope>
</reference>
<dbReference type="GO" id="GO:0035251">
    <property type="term" value="F:UDP-glucosyltransferase activity"/>
    <property type="evidence" value="ECO:0007669"/>
    <property type="project" value="InterPro"/>
</dbReference>
<dbReference type="PANTHER" id="PTHR48048:SF45">
    <property type="entry name" value="GLYCOSYLTRANSFERASE"/>
    <property type="match status" value="1"/>
</dbReference>
<comment type="similarity">
    <text evidence="1 3">Belongs to the UDP-glycosyltransferase family.</text>
</comment>
<dbReference type="CDD" id="cd03784">
    <property type="entry name" value="GT1_Gtf-like"/>
    <property type="match status" value="1"/>
</dbReference>
<dbReference type="Gene3D" id="3.40.50.2000">
    <property type="entry name" value="Glycogen Phosphorylase B"/>
    <property type="match status" value="2"/>
</dbReference>
<dbReference type="FunFam" id="3.40.50.2000:FF:000056">
    <property type="entry name" value="Glycosyltransferase"/>
    <property type="match status" value="1"/>
</dbReference>
<name>A0A8F9RTW1_9MARC</name>
<proteinExistence type="evidence at transcript level"/>
<evidence type="ECO:0000256" key="1">
    <source>
        <dbReference type="ARBA" id="ARBA00009995"/>
    </source>
</evidence>
<dbReference type="InterPro" id="IPR050481">
    <property type="entry name" value="UDP-glycosyltransf_plant"/>
</dbReference>
<dbReference type="PANTHER" id="PTHR48048">
    <property type="entry name" value="GLYCOSYLTRANSFERASE"/>
    <property type="match status" value="1"/>
</dbReference>